<evidence type="ECO:0000256" key="1">
    <source>
        <dbReference type="ARBA" id="ARBA00023002"/>
    </source>
</evidence>
<dbReference type="GO" id="GO:0016616">
    <property type="term" value="F:oxidoreductase activity, acting on the CH-OH group of donors, NAD or NADP as acceptor"/>
    <property type="evidence" value="ECO:0007669"/>
    <property type="project" value="TreeGrafter"/>
</dbReference>
<dbReference type="OMA" id="IHPATCL"/>
<dbReference type="AlphaFoldDB" id="M2NCQ5"/>
<comment type="similarity">
    <text evidence="2">Belongs to the NAD(P)-dependent epimerase/dehydratase family. Dihydroflavonol-4-reductase subfamily.</text>
</comment>
<gene>
    <name evidence="4" type="ORF">BAUCODRAFT_486141</name>
</gene>
<keyword evidence="1" id="KW-0560">Oxidoreductase</keyword>
<feature type="domain" description="NAD-dependent epimerase/dehydratase" evidence="3">
    <location>
        <begin position="7"/>
        <end position="251"/>
    </location>
</feature>
<dbReference type="eggNOG" id="KOG1502">
    <property type="taxonomic scope" value="Eukaryota"/>
</dbReference>
<name>M2NCQ5_BAUPA</name>
<keyword evidence="5" id="KW-1185">Reference proteome</keyword>
<dbReference type="KEGG" id="bcom:BAUCODRAFT_486141"/>
<evidence type="ECO:0000259" key="3">
    <source>
        <dbReference type="Pfam" id="PF01370"/>
    </source>
</evidence>
<dbReference type="RefSeq" id="XP_007676638.1">
    <property type="nucleotide sequence ID" value="XM_007678448.1"/>
</dbReference>
<reference evidence="4 5" key="1">
    <citation type="journal article" date="2012" name="PLoS Pathog.">
        <title>Diverse lifestyles and strategies of plant pathogenesis encoded in the genomes of eighteen Dothideomycetes fungi.</title>
        <authorList>
            <person name="Ohm R.A."/>
            <person name="Feau N."/>
            <person name="Henrissat B."/>
            <person name="Schoch C.L."/>
            <person name="Horwitz B.A."/>
            <person name="Barry K.W."/>
            <person name="Condon B.J."/>
            <person name="Copeland A.C."/>
            <person name="Dhillon B."/>
            <person name="Glaser F."/>
            <person name="Hesse C.N."/>
            <person name="Kosti I."/>
            <person name="LaButti K."/>
            <person name="Lindquist E.A."/>
            <person name="Lucas S."/>
            <person name="Salamov A.A."/>
            <person name="Bradshaw R.E."/>
            <person name="Ciuffetti L."/>
            <person name="Hamelin R.C."/>
            <person name="Kema G.H.J."/>
            <person name="Lawrence C."/>
            <person name="Scott J.A."/>
            <person name="Spatafora J.W."/>
            <person name="Turgeon B.G."/>
            <person name="de Wit P.J.G.M."/>
            <person name="Zhong S."/>
            <person name="Goodwin S.B."/>
            <person name="Grigoriev I.V."/>
        </authorList>
    </citation>
    <scope>NUCLEOTIDE SEQUENCE [LARGE SCALE GENOMIC DNA]</scope>
    <source>
        <strain evidence="4 5">UAMH 10762</strain>
    </source>
</reference>
<dbReference type="PANTHER" id="PTHR10366">
    <property type="entry name" value="NAD DEPENDENT EPIMERASE/DEHYDRATASE"/>
    <property type="match status" value="1"/>
</dbReference>
<dbReference type="CDD" id="cd05227">
    <property type="entry name" value="AR_SDR_e"/>
    <property type="match status" value="1"/>
</dbReference>
<dbReference type="OrthoDB" id="2735536at2759"/>
<dbReference type="EMBL" id="KB445555">
    <property type="protein sequence ID" value="EMC96690.1"/>
    <property type="molecule type" value="Genomic_DNA"/>
</dbReference>
<organism evidence="4 5">
    <name type="scientific">Baudoinia panamericana (strain UAMH 10762)</name>
    <name type="common">Angels' share fungus</name>
    <name type="synonym">Baudoinia compniacensis (strain UAMH 10762)</name>
    <dbReference type="NCBI Taxonomy" id="717646"/>
    <lineage>
        <taxon>Eukaryota</taxon>
        <taxon>Fungi</taxon>
        <taxon>Dikarya</taxon>
        <taxon>Ascomycota</taxon>
        <taxon>Pezizomycotina</taxon>
        <taxon>Dothideomycetes</taxon>
        <taxon>Dothideomycetidae</taxon>
        <taxon>Mycosphaerellales</taxon>
        <taxon>Teratosphaeriaceae</taxon>
        <taxon>Baudoinia</taxon>
    </lineage>
</organism>
<dbReference type="GeneID" id="19114811"/>
<dbReference type="InterPro" id="IPR036291">
    <property type="entry name" value="NAD(P)-bd_dom_sf"/>
</dbReference>
<dbReference type="HOGENOM" id="CLU_007383_9_2_1"/>
<evidence type="ECO:0000313" key="5">
    <source>
        <dbReference type="Proteomes" id="UP000011761"/>
    </source>
</evidence>
<dbReference type="FunFam" id="3.40.50.720:FF:000336">
    <property type="entry name" value="Aldehyde reductase"/>
    <property type="match status" value="1"/>
</dbReference>
<dbReference type="Gene3D" id="3.40.50.720">
    <property type="entry name" value="NAD(P)-binding Rossmann-like Domain"/>
    <property type="match status" value="1"/>
</dbReference>
<accession>M2NCQ5</accession>
<evidence type="ECO:0000313" key="4">
    <source>
        <dbReference type="EMBL" id="EMC96690.1"/>
    </source>
</evidence>
<protein>
    <recommendedName>
        <fullName evidence="3">NAD-dependent epimerase/dehydratase domain-containing protein</fullName>
    </recommendedName>
</protein>
<dbReference type="InterPro" id="IPR050425">
    <property type="entry name" value="NAD(P)_dehydrat-like"/>
</dbReference>
<sequence>MSTGQVVLVTGGSGFIGSHCILQLLEKGYRVRTTVRKLSRADEVRQMLISGGASEAQAKDVEFFAADLMKDEGWTTACKGCTYVLHVASPFPLAAPKDENELIVPAREGTLRALKAAKDAGSVKRVVVTSSVAAVAYGHKQSDREFTEADWSILDDPSTPIPAYQKSKTIAERAAWDWIAKEGGDMELAVINPVGVFGPLLGKDYASSIELIVRLMNGALPGCPRLSFGVVDVRDVADLHIRAMTDPKAAGQRYIAAADGPPMFIRDMAVVLKEKLGPKANKVPTRELPDFLVRLAAWFDGSLVLLVPELGKVKPTSCQKAMRELGWQPRSTTEAVISSAESCEKLGLLK</sequence>
<dbReference type="Pfam" id="PF01370">
    <property type="entry name" value="Epimerase"/>
    <property type="match status" value="1"/>
</dbReference>
<proteinExistence type="inferred from homology"/>
<dbReference type="PANTHER" id="PTHR10366:SF564">
    <property type="entry name" value="STEROL-4-ALPHA-CARBOXYLATE 3-DEHYDROGENASE, DECARBOXYLATING"/>
    <property type="match status" value="1"/>
</dbReference>
<dbReference type="STRING" id="717646.M2NCQ5"/>
<dbReference type="SUPFAM" id="SSF51735">
    <property type="entry name" value="NAD(P)-binding Rossmann-fold domains"/>
    <property type="match status" value="1"/>
</dbReference>
<evidence type="ECO:0000256" key="2">
    <source>
        <dbReference type="ARBA" id="ARBA00023445"/>
    </source>
</evidence>
<dbReference type="InterPro" id="IPR001509">
    <property type="entry name" value="Epimerase_deHydtase"/>
</dbReference>
<dbReference type="Proteomes" id="UP000011761">
    <property type="component" value="Unassembled WGS sequence"/>
</dbReference>